<dbReference type="SUPFAM" id="SSF52058">
    <property type="entry name" value="L domain-like"/>
    <property type="match status" value="2"/>
</dbReference>
<sequence>MLLCSQIVGCYKKKLSGMSGNKLSILASNELEQVDASAFSNLTRLKTLNLAKNLLDQVPDTDRLPTSLEILELEHNRISRMEGRVLANNGRLQALNLGNNLIEYISNDAFESLANLVMLQLNDNKLSEVPMAISKLPRLKELSLANNRITRIDIPFHEIIPKIVFLQVRGNPIHSIHSDGFSHLHHLEKLILSDVKNLTDFPHLNGTNSLEILRIDRCSLQSVPDDLCAFTPNLKSLDLKSNHLQRLPLLSNCLELRILDLGTNEIADFGEDFFQNLTQLHDLHLPKNKLSRIDNHTFRGLVNLRNLDLSYNQIDYINPNAFLHTRQLTDLNLGNNFFADLPPAGLERVVKLKAFNNPNLREFPGPEYFPSVRRLVLSYAYHCCQFMASAQSSSSSKSGSSLPYPSGGGAMVLDDENSLQENILYPTEKEFGNALGALNLSDFWPGIINFSSKAGLSDFWTKQFSDPDIPTGASFPEEGVSDDIFAVKFRPPRPNEISCRPLPGPFLPCTDLFDWWTLRCGVWIVFLLALMGNGTVVFVLIFARTKMDVPRFLVCNLAVADFFMGVYLGFLAVVDAATLGEFRRFAITWQLSSACQIAGFMGVLSSELSVFTLAVITMERHYAITHAMHLNKRLSLRHASYIMVIGWIFSLIMAILPLFGISDYRKFAVCLPFETEDTASLGYVVFLMFANGVAFTILMGCYLKMYCSIRGSQAWNSNDTRIAKRMALLVFTDLLCWFPIAFFSLTAIFGLQLVSLEEAKVFTVFILPLNSCCNPFLYAILTKQFKKDCVLICKAIEESRVTRGIGRCRHSSNFSNRQTAPNTGSLTEKSSKDGQPCICHSGLHPNGGDVNGNAKYRLIKSPERLRQMGPVGRFFSRYILCHDPTKTARQVRKLII</sequence>
<dbReference type="InterPro" id="IPR017452">
    <property type="entry name" value="GPCR_Rhodpsn_7TM"/>
</dbReference>
<evidence type="ECO:0000256" key="8">
    <source>
        <dbReference type="ARBA" id="ARBA00023040"/>
    </source>
</evidence>
<dbReference type="SMART" id="SM00369">
    <property type="entry name" value="LRR_TYP"/>
    <property type="match status" value="11"/>
</dbReference>
<dbReference type="OrthoDB" id="1883493at2759"/>
<dbReference type="PRINTS" id="PR00237">
    <property type="entry name" value="GPCRRHODOPSN"/>
</dbReference>
<feature type="transmembrane region" description="Helical" evidence="13">
    <location>
        <begin position="639"/>
        <end position="661"/>
    </location>
</feature>
<keyword evidence="8" id="KW-0297">G-protein coupled receptor</keyword>
<feature type="compositionally biased region" description="Polar residues" evidence="12">
    <location>
        <begin position="812"/>
        <end position="828"/>
    </location>
</feature>
<keyword evidence="3" id="KW-1003">Cell membrane</keyword>
<organism evidence="15 16">
    <name type="scientific">Orchesella cincta</name>
    <name type="common">Springtail</name>
    <name type="synonym">Podura cincta</name>
    <dbReference type="NCBI Taxonomy" id="48709"/>
    <lineage>
        <taxon>Eukaryota</taxon>
        <taxon>Metazoa</taxon>
        <taxon>Ecdysozoa</taxon>
        <taxon>Arthropoda</taxon>
        <taxon>Hexapoda</taxon>
        <taxon>Collembola</taxon>
        <taxon>Entomobryomorpha</taxon>
        <taxon>Entomobryoidea</taxon>
        <taxon>Orchesellidae</taxon>
        <taxon>Orchesellinae</taxon>
        <taxon>Orchesella</taxon>
    </lineage>
</organism>
<keyword evidence="6" id="KW-0677">Repeat</keyword>
<keyword evidence="9 13" id="KW-0472">Membrane</keyword>
<evidence type="ECO:0000259" key="14">
    <source>
        <dbReference type="PROSITE" id="PS50262"/>
    </source>
</evidence>
<keyword evidence="16" id="KW-1185">Reference proteome</keyword>
<evidence type="ECO:0000256" key="12">
    <source>
        <dbReference type="SAM" id="MobiDB-lite"/>
    </source>
</evidence>
<dbReference type="PANTHER" id="PTHR24372:SF82">
    <property type="entry name" value="RICKETS"/>
    <property type="match status" value="1"/>
</dbReference>
<keyword evidence="7 13" id="KW-1133">Transmembrane helix</keyword>
<dbReference type="GO" id="GO:0016500">
    <property type="term" value="F:protein-hormone receptor activity"/>
    <property type="evidence" value="ECO:0007669"/>
    <property type="project" value="InterPro"/>
</dbReference>
<keyword evidence="5 13" id="KW-0812">Transmembrane</keyword>
<dbReference type="Proteomes" id="UP000094527">
    <property type="component" value="Unassembled WGS sequence"/>
</dbReference>
<name>A0A1D2M907_ORCCI</name>
<dbReference type="InterPro" id="IPR032675">
    <property type="entry name" value="LRR_dom_sf"/>
</dbReference>
<evidence type="ECO:0000256" key="13">
    <source>
        <dbReference type="SAM" id="Phobius"/>
    </source>
</evidence>
<dbReference type="PANTHER" id="PTHR24372">
    <property type="entry name" value="GLYCOPROTEIN HORMONE RECEPTOR"/>
    <property type="match status" value="1"/>
</dbReference>
<comment type="similarity">
    <text evidence="2">Belongs to the G-protein coupled receptor 1 family.</text>
</comment>
<evidence type="ECO:0000313" key="16">
    <source>
        <dbReference type="Proteomes" id="UP000094527"/>
    </source>
</evidence>
<dbReference type="FunFam" id="1.20.1070.10:FF:000156">
    <property type="entry name" value="Lutropin-choriogonadotropic hormone receptor"/>
    <property type="match status" value="1"/>
</dbReference>
<dbReference type="GO" id="GO:0008528">
    <property type="term" value="F:G protein-coupled peptide receptor activity"/>
    <property type="evidence" value="ECO:0007669"/>
    <property type="project" value="TreeGrafter"/>
</dbReference>
<comment type="subcellular location">
    <subcellularLocation>
        <location evidence="1">Cell membrane</location>
        <topology evidence="1">Multi-pass membrane protein</topology>
    </subcellularLocation>
</comment>
<protein>
    <submittedName>
        <fullName evidence="15">Leucine-rich repeat-containing G-protein coupled receptor 5</fullName>
    </submittedName>
</protein>
<dbReference type="CDD" id="cd15136">
    <property type="entry name" value="7tmA_Glyco_hormone_R"/>
    <property type="match status" value="1"/>
</dbReference>
<evidence type="ECO:0000256" key="7">
    <source>
        <dbReference type="ARBA" id="ARBA00022989"/>
    </source>
</evidence>
<keyword evidence="10 15" id="KW-0675">Receptor</keyword>
<feature type="transmembrane region" description="Helical" evidence="13">
    <location>
        <begin position="521"/>
        <end position="542"/>
    </location>
</feature>
<dbReference type="GO" id="GO:0007189">
    <property type="term" value="P:adenylate cyclase-activating G protein-coupled receptor signaling pathway"/>
    <property type="evidence" value="ECO:0007669"/>
    <property type="project" value="TreeGrafter"/>
</dbReference>
<evidence type="ECO:0000256" key="4">
    <source>
        <dbReference type="ARBA" id="ARBA00022614"/>
    </source>
</evidence>
<dbReference type="GO" id="GO:0009755">
    <property type="term" value="P:hormone-mediated signaling pathway"/>
    <property type="evidence" value="ECO:0007669"/>
    <property type="project" value="TreeGrafter"/>
</dbReference>
<dbReference type="PROSITE" id="PS00237">
    <property type="entry name" value="G_PROTEIN_RECEP_F1_1"/>
    <property type="match status" value="1"/>
</dbReference>
<feature type="transmembrane region" description="Helical" evidence="13">
    <location>
        <begin position="554"/>
        <end position="577"/>
    </location>
</feature>
<evidence type="ECO:0000313" key="15">
    <source>
        <dbReference type="EMBL" id="ODM89463.1"/>
    </source>
</evidence>
<evidence type="ECO:0000256" key="1">
    <source>
        <dbReference type="ARBA" id="ARBA00004651"/>
    </source>
</evidence>
<dbReference type="Pfam" id="PF00001">
    <property type="entry name" value="7tm_1"/>
    <property type="match status" value="1"/>
</dbReference>
<dbReference type="InterPro" id="IPR001611">
    <property type="entry name" value="Leu-rich_rpt"/>
</dbReference>
<dbReference type="EMBL" id="LJIJ01002623">
    <property type="protein sequence ID" value="ODM89463.1"/>
    <property type="molecule type" value="Genomic_DNA"/>
</dbReference>
<evidence type="ECO:0000256" key="3">
    <source>
        <dbReference type="ARBA" id="ARBA00022475"/>
    </source>
</evidence>
<evidence type="ECO:0000256" key="2">
    <source>
        <dbReference type="ARBA" id="ARBA00010663"/>
    </source>
</evidence>
<dbReference type="Pfam" id="PF13855">
    <property type="entry name" value="LRR_8"/>
    <property type="match status" value="3"/>
</dbReference>
<dbReference type="InterPro" id="IPR000276">
    <property type="entry name" value="GPCR_Rhodpsn"/>
</dbReference>
<keyword evidence="4" id="KW-0433">Leucine-rich repeat</keyword>
<proteinExistence type="inferred from homology"/>
<feature type="transmembrane region" description="Helical" evidence="13">
    <location>
        <begin position="681"/>
        <end position="705"/>
    </location>
</feature>
<accession>A0A1D2M907</accession>
<evidence type="ECO:0000256" key="6">
    <source>
        <dbReference type="ARBA" id="ARBA00022737"/>
    </source>
</evidence>
<dbReference type="PROSITE" id="PS51450">
    <property type="entry name" value="LRR"/>
    <property type="match status" value="4"/>
</dbReference>
<dbReference type="Gene3D" id="3.80.10.10">
    <property type="entry name" value="Ribonuclease Inhibitor"/>
    <property type="match status" value="2"/>
</dbReference>
<feature type="domain" description="G-protein coupled receptors family 1 profile" evidence="14">
    <location>
        <begin position="532"/>
        <end position="778"/>
    </location>
</feature>
<dbReference type="STRING" id="48709.A0A1D2M907"/>
<dbReference type="Gene3D" id="1.20.1070.10">
    <property type="entry name" value="Rhodopsin 7-helix transmembrane proteins"/>
    <property type="match status" value="1"/>
</dbReference>
<dbReference type="OMA" id="WICKRIE"/>
<evidence type="ECO:0000256" key="11">
    <source>
        <dbReference type="ARBA" id="ARBA00023224"/>
    </source>
</evidence>
<dbReference type="AlphaFoldDB" id="A0A1D2M907"/>
<reference evidence="15 16" key="1">
    <citation type="journal article" date="2016" name="Genome Biol. Evol.">
        <title>Gene Family Evolution Reflects Adaptation to Soil Environmental Stressors in the Genome of the Collembolan Orchesella cincta.</title>
        <authorList>
            <person name="Faddeeva-Vakhrusheva A."/>
            <person name="Derks M.F."/>
            <person name="Anvar S.Y."/>
            <person name="Agamennone V."/>
            <person name="Suring W."/>
            <person name="Smit S."/>
            <person name="van Straalen N.M."/>
            <person name="Roelofs D."/>
        </authorList>
    </citation>
    <scope>NUCLEOTIDE SEQUENCE [LARGE SCALE GENOMIC DNA]</scope>
    <source>
        <tissue evidence="15">Mixed pool</tissue>
    </source>
</reference>
<feature type="transmembrane region" description="Helical" evidence="13">
    <location>
        <begin position="597"/>
        <end position="618"/>
    </location>
</feature>
<feature type="transmembrane region" description="Helical" evidence="13">
    <location>
        <begin position="761"/>
        <end position="781"/>
    </location>
</feature>
<evidence type="ECO:0000256" key="9">
    <source>
        <dbReference type="ARBA" id="ARBA00023136"/>
    </source>
</evidence>
<gene>
    <name evidence="15" type="ORF">Ocin01_17220</name>
</gene>
<feature type="transmembrane region" description="Helical" evidence="13">
    <location>
        <begin position="726"/>
        <end position="749"/>
    </location>
</feature>
<dbReference type="PROSITE" id="PS50262">
    <property type="entry name" value="G_PROTEIN_RECEP_F1_2"/>
    <property type="match status" value="1"/>
</dbReference>
<comment type="caution">
    <text evidence="15">The sequence shown here is derived from an EMBL/GenBank/DDBJ whole genome shotgun (WGS) entry which is preliminary data.</text>
</comment>
<feature type="region of interest" description="Disordered" evidence="12">
    <location>
        <begin position="812"/>
        <end position="833"/>
    </location>
</feature>
<dbReference type="GO" id="GO:0005886">
    <property type="term" value="C:plasma membrane"/>
    <property type="evidence" value="ECO:0007669"/>
    <property type="project" value="UniProtKB-SubCell"/>
</dbReference>
<dbReference type="SUPFAM" id="SSF81321">
    <property type="entry name" value="Family A G protein-coupled receptor-like"/>
    <property type="match status" value="1"/>
</dbReference>
<evidence type="ECO:0000256" key="5">
    <source>
        <dbReference type="ARBA" id="ARBA00022692"/>
    </source>
</evidence>
<dbReference type="InterPro" id="IPR002131">
    <property type="entry name" value="Gphrmn_rcpt_fam"/>
</dbReference>
<evidence type="ECO:0000256" key="10">
    <source>
        <dbReference type="ARBA" id="ARBA00023170"/>
    </source>
</evidence>
<dbReference type="SMART" id="SM00365">
    <property type="entry name" value="LRR_SD22"/>
    <property type="match status" value="5"/>
</dbReference>
<keyword evidence="11" id="KW-0807">Transducer</keyword>
<dbReference type="InterPro" id="IPR003591">
    <property type="entry name" value="Leu-rich_rpt_typical-subtyp"/>
</dbReference>
<dbReference type="PRINTS" id="PR00373">
    <property type="entry name" value="GLYCHORMONER"/>
</dbReference>